<reference evidence="10 11" key="1">
    <citation type="journal article" date="2023" name="G3 (Bethesda)">
        <title>A chromosome-length genome assembly and annotation of blackberry (Rubus argutus, cv. 'Hillquist').</title>
        <authorList>
            <person name="Bruna T."/>
            <person name="Aryal R."/>
            <person name="Dudchenko O."/>
            <person name="Sargent D.J."/>
            <person name="Mead D."/>
            <person name="Buti M."/>
            <person name="Cavallini A."/>
            <person name="Hytonen T."/>
            <person name="Andres J."/>
            <person name="Pham M."/>
            <person name="Weisz D."/>
            <person name="Mascagni F."/>
            <person name="Usai G."/>
            <person name="Natali L."/>
            <person name="Bassil N."/>
            <person name="Fernandez G.E."/>
            <person name="Lomsadze A."/>
            <person name="Armour M."/>
            <person name="Olukolu B."/>
            <person name="Poorten T."/>
            <person name="Britton C."/>
            <person name="Davik J."/>
            <person name="Ashrafi H."/>
            <person name="Aiden E.L."/>
            <person name="Borodovsky M."/>
            <person name="Worthington M."/>
        </authorList>
    </citation>
    <scope>NUCLEOTIDE SEQUENCE [LARGE SCALE GENOMIC DNA]</scope>
    <source>
        <strain evidence="10">PI 553951</strain>
    </source>
</reference>
<feature type="transmembrane region" description="Helical" evidence="8">
    <location>
        <begin position="633"/>
        <end position="650"/>
    </location>
</feature>
<feature type="domain" description="PGG" evidence="9">
    <location>
        <begin position="481"/>
        <end position="589"/>
    </location>
</feature>
<dbReference type="Pfam" id="PF12796">
    <property type="entry name" value="Ank_2"/>
    <property type="match status" value="3"/>
</dbReference>
<dbReference type="Gene3D" id="1.25.40.20">
    <property type="entry name" value="Ankyrin repeat-containing domain"/>
    <property type="match status" value="2"/>
</dbReference>
<keyword evidence="2 8" id="KW-0812">Transmembrane</keyword>
<evidence type="ECO:0000313" key="11">
    <source>
        <dbReference type="Proteomes" id="UP001457282"/>
    </source>
</evidence>
<feature type="transmembrane region" description="Helical" evidence="8">
    <location>
        <begin position="595"/>
        <end position="621"/>
    </location>
</feature>
<dbReference type="InterPro" id="IPR036770">
    <property type="entry name" value="Ankyrin_rpt-contain_sf"/>
</dbReference>
<dbReference type="SMART" id="SM00248">
    <property type="entry name" value="ANK"/>
    <property type="match status" value="9"/>
</dbReference>
<sequence length="658" mass="72525">MHQNQIQDADHSKLYHQLYRYASEGRHNGFITAIEKVANHDENAFVQLLSRLSPLNNSFLHTALSFGHVSLAIQIMKLHPPLLLMKNFEGDTALHVAAKIGGGDDNMIRYIMEHVNLDSGEGQATDIENVDISVFRMKNDDENTPLHEALINGHHLEAKYLIKADPSVSFCANKERKSPLYLAAEEGLVEIVTLINDTTAVQNNIAGDQSNGVLPINLVVEGKSPLHAAILSQNEDVLLIISRMLSTLKHSEDEKGRTPLHCAASTGYLQGLRFLLERCHSADSHRADNSGIFPIHSASSQGHVHIVKVLLEHYPDLKELRNSCGENILHVAAKCGRDNLVKYFLKKGEFKMLINQKDKAGNTPLHLATIYRHPAVVNILTWDKRTNLKLLNVRGMTTLDIAENILETIASFHGRLVWIALKSAGAQRAQSSNILLRKKRSATKPLGGNDGDVTTNNEDLTAKVTDSCTTGSVQLVLPNKESSKNTVNTLLVVTTLIATVSFAAGFTMPGGYNNSRPHEGMATLLKEDMFQVFVICNTLAMYSSVLVAITLIWAQLGDLSLVPLRLALPLLGIALAMLSLAFMAGVFVVVSSLQWLANVVLIMGVVFLFTVLALFTPLFFPSQLFPTISTFRVLRYIIFYPLSLAILVFGNHNDLEED</sequence>
<evidence type="ECO:0000256" key="4">
    <source>
        <dbReference type="ARBA" id="ARBA00022989"/>
    </source>
</evidence>
<evidence type="ECO:0000256" key="7">
    <source>
        <dbReference type="PROSITE-ProRule" id="PRU00023"/>
    </source>
</evidence>
<evidence type="ECO:0000256" key="1">
    <source>
        <dbReference type="ARBA" id="ARBA00004141"/>
    </source>
</evidence>
<dbReference type="PROSITE" id="PS50088">
    <property type="entry name" value="ANK_REPEAT"/>
    <property type="match status" value="2"/>
</dbReference>
<name>A0AAW1XRF9_RUBAR</name>
<keyword evidence="11" id="KW-1185">Reference proteome</keyword>
<feature type="repeat" description="ANK" evidence="7">
    <location>
        <begin position="255"/>
        <end position="278"/>
    </location>
</feature>
<dbReference type="InterPro" id="IPR002110">
    <property type="entry name" value="Ankyrin_rpt"/>
</dbReference>
<keyword evidence="3" id="KW-0677">Repeat</keyword>
<dbReference type="Proteomes" id="UP001457282">
    <property type="component" value="Unassembled WGS sequence"/>
</dbReference>
<dbReference type="PROSITE" id="PS50297">
    <property type="entry name" value="ANK_REP_REGION"/>
    <property type="match status" value="2"/>
</dbReference>
<accession>A0AAW1XRF9</accession>
<keyword evidence="5 7" id="KW-0040">ANK repeat</keyword>
<protein>
    <recommendedName>
        <fullName evidence="9">PGG domain-containing protein</fullName>
    </recommendedName>
</protein>
<evidence type="ECO:0000256" key="6">
    <source>
        <dbReference type="ARBA" id="ARBA00023136"/>
    </source>
</evidence>
<dbReference type="PANTHER" id="PTHR24186">
    <property type="entry name" value="PROTEIN PHOSPHATASE 1 REGULATORY SUBUNIT"/>
    <property type="match status" value="1"/>
</dbReference>
<organism evidence="10 11">
    <name type="scientific">Rubus argutus</name>
    <name type="common">Southern blackberry</name>
    <dbReference type="NCBI Taxonomy" id="59490"/>
    <lineage>
        <taxon>Eukaryota</taxon>
        <taxon>Viridiplantae</taxon>
        <taxon>Streptophyta</taxon>
        <taxon>Embryophyta</taxon>
        <taxon>Tracheophyta</taxon>
        <taxon>Spermatophyta</taxon>
        <taxon>Magnoliopsida</taxon>
        <taxon>eudicotyledons</taxon>
        <taxon>Gunneridae</taxon>
        <taxon>Pentapetalae</taxon>
        <taxon>rosids</taxon>
        <taxon>fabids</taxon>
        <taxon>Rosales</taxon>
        <taxon>Rosaceae</taxon>
        <taxon>Rosoideae</taxon>
        <taxon>Rosoideae incertae sedis</taxon>
        <taxon>Rubus</taxon>
    </lineage>
</organism>
<evidence type="ECO:0000256" key="8">
    <source>
        <dbReference type="SAM" id="Phobius"/>
    </source>
</evidence>
<dbReference type="SUPFAM" id="SSF48403">
    <property type="entry name" value="Ankyrin repeat"/>
    <property type="match status" value="1"/>
</dbReference>
<gene>
    <name evidence="10" type="ORF">M0R45_015349</name>
</gene>
<evidence type="ECO:0000313" key="10">
    <source>
        <dbReference type="EMBL" id="KAK9938623.1"/>
    </source>
</evidence>
<feature type="transmembrane region" description="Helical" evidence="8">
    <location>
        <begin position="532"/>
        <end position="554"/>
    </location>
</feature>
<evidence type="ECO:0000259" key="9">
    <source>
        <dbReference type="Pfam" id="PF13962"/>
    </source>
</evidence>
<evidence type="ECO:0000256" key="2">
    <source>
        <dbReference type="ARBA" id="ARBA00022692"/>
    </source>
</evidence>
<comment type="subcellular location">
    <subcellularLocation>
        <location evidence="1">Membrane</location>
        <topology evidence="1">Multi-pass membrane protein</topology>
    </subcellularLocation>
</comment>
<dbReference type="GO" id="GO:0005886">
    <property type="term" value="C:plasma membrane"/>
    <property type="evidence" value="ECO:0007669"/>
    <property type="project" value="TreeGrafter"/>
</dbReference>
<comment type="caution">
    <text evidence="10">The sequence shown here is derived from an EMBL/GenBank/DDBJ whole genome shotgun (WGS) entry which is preliminary data.</text>
</comment>
<evidence type="ECO:0000256" key="3">
    <source>
        <dbReference type="ARBA" id="ARBA00022737"/>
    </source>
</evidence>
<keyword evidence="6 8" id="KW-0472">Membrane</keyword>
<keyword evidence="4 8" id="KW-1133">Transmembrane helix</keyword>
<feature type="transmembrane region" description="Helical" evidence="8">
    <location>
        <begin position="566"/>
        <end position="589"/>
    </location>
</feature>
<feature type="repeat" description="ANK" evidence="7">
    <location>
        <begin position="290"/>
        <end position="322"/>
    </location>
</feature>
<dbReference type="AlphaFoldDB" id="A0AAW1XRF9"/>
<dbReference type="Pfam" id="PF13962">
    <property type="entry name" value="PGG"/>
    <property type="match status" value="1"/>
</dbReference>
<feature type="transmembrane region" description="Helical" evidence="8">
    <location>
        <begin position="490"/>
        <end position="512"/>
    </location>
</feature>
<dbReference type="EMBL" id="JBEDUW010000003">
    <property type="protein sequence ID" value="KAK9938623.1"/>
    <property type="molecule type" value="Genomic_DNA"/>
</dbReference>
<dbReference type="PANTHER" id="PTHR24186:SF46">
    <property type="entry name" value="PROTEIN ACCELERATED CELL DEATH 6-LIKE"/>
    <property type="match status" value="1"/>
</dbReference>
<proteinExistence type="predicted"/>
<evidence type="ECO:0000256" key="5">
    <source>
        <dbReference type="ARBA" id="ARBA00023043"/>
    </source>
</evidence>
<dbReference type="InterPro" id="IPR026961">
    <property type="entry name" value="PGG_dom"/>
</dbReference>